<keyword evidence="3" id="KW-1185">Reference proteome</keyword>
<sequence length="184" mass="21429">MIQFHIKEDSSKFVSALKGSRTNQGKPLDPNLHVTWAANVYDPPVTSTSHTVRGHRHCLPKAKTLDYHKHKHMKAKPYNASSGDRKHSHRRSSSRILNARMASEYCLQFSGCKLSQENQCRLVFNCQSYRLWILQHQVVRICWCVQVASMQNHLGHCHFPLQKLPDSYWLIWLSYSTCCNFFSR</sequence>
<organism evidence="2 3">
    <name type="scientific">Dendrobium chrysotoxum</name>
    <name type="common">Orchid</name>
    <dbReference type="NCBI Taxonomy" id="161865"/>
    <lineage>
        <taxon>Eukaryota</taxon>
        <taxon>Viridiplantae</taxon>
        <taxon>Streptophyta</taxon>
        <taxon>Embryophyta</taxon>
        <taxon>Tracheophyta</taxon>
        <taxon>Spermatophyta</taxon>
        <taxon>Magnoliopsida</taxon>
        <taxon>Liliopsida</taxon>
        <taxon>Asparagales</taxon>
        <taxon>Orchidaceae</taxon>
        <taxon>Epidendroideae</taxon>
        <taxon>Malaxideae</taxon>
        <taxon>Dendrobiinae</taxon>
        <taxon>Dendrobium</taxon>
    </lineage>
</organism>
<dbReference type="Proteomes" id="UP000775213">
    <property type="component" value="Unassembled WGS sequence"/>
</dbReference>
<evidence type="ECO:0000313" key="2">
    <source>
        <dbReference type="EMBL" id="KAH0467922.1"/>
    </source>
</evidence>
<proteinExistence type="predicted"/>
<evidence type="ECO:0000313" key="3">
    <source>
        <dbReference type="Proteomes" id="UP000775213"/>
    </source>
</evidence>
<name>A0AAV7HG77_DENCH</name>
<protein>
    <submittedName>
        <fullName evidence="2">Uncharacterized protein</fullName>
    </submittedName>
</protein>
<feature type="region of interest" description="Disordered" evidence="1">
    <location>
        <begin position="74"/>
        <end position="93"/>
    </location>
</feature>
<dbReference type="PANTHER" id="PTHR34952">
    <property type="entry name" value="OS05G0113500 PROTEIN"/>
    <property type="match status" value="1"/>
</dbReference>
<accession>A0AAV7HG77</accession>
<dbReference type="AlphaFoldDB" id="A0AAV7HG77"/>
<reference evidence="2 3" key="1">
    <citation type="journal article" date="2021" name="Hortic Res">
        <title>Chromosome-scale assembly of the Dendrobium chrysotoxum genome enhances the understanding of orchid evolution.</title>
        <authorList>
            <person name="Zhang Y."/>
            <person name="Zhang G.Q."/>
            <person name="Zhang D."/>
            <person name="Liu X.D."/>
            <person name="Xu X.Y."/>
            <person name="Sun W.H."/>
            <person name="Yu X."/>
            <person name="Zhu X."/>
            <person name="Wang Z.W."/>
            <person name="Zhao X."/>
            <person name="Zhong W.Y."/>
            <person name="Chen H."/>
            <person name="Yin W.L."/>
            <person name="Huang T."/>
            <person name="Niu S.C."/>
            <person name="Liu Z.J."/>
        </authorList>
    </citation>
    <scope>NUCLEOTIDE SEQUENCE [LARGE SCALE GENOMIC DNA]</scope>
    <source>
        <strain evidence="2">Lindl</strain>
    </source>
</reference>
<dbReference type="PANTHER" id="PTHR34952:SF2">
    <property type="entry name" value="OS05G0113500 PROTEIN"/>
    <property type="match status" value="1"/>
</dbReference>
<comment type="caution">
    <text evidence="2">The sequence shown here is derived from an EMBL/GenBank/DDBJ whole genome shotgun (WGS) entry which is preliminary data.</text>
</comment>
<gene>
    <name evidence="2" type="ORF">IEQ34_002955</name>
</gene>
<evidence type="ECO:0000256" key="1">
    <source>
        <dbReference type="SAM" id="MobiDB-lite"/>
    </source>
</evidence>
<dbReference type="EMBL" id="JAGFBR010000004">
    <property type="protein sequence ID" value="KAH0467922.1"/>
    <property type="molecule type" value="Genomic_DNA"/>
</dbReference>